<reference evidence="1" key="1">
    <citation type="submission" date="2021-06" db="EMBL/GenBank/DDBJ databases">
        <title>Parelaphostrongylus tenuis whole genome reference sequence.</title>
        <authorList>
            <person name="Garwood T.J."/>
            <person name="Larsen P.A."/>
            <person name="Fountain-Jones N.M."/>
            <person name="Garbe J.R."/>
            <person name="Macchietto M.G."/>
            <person name="Kania S.A."/>
            <person name="Gerhold R.W."/>
            <person name="Richards J.E."/>
            <person name="Wolf T.M."/>
        </authorList>
    </citation>
    <scope>NUCLEOTIDE SEQUENCE</scope>
    <source>
        <strain evidence="1">MNPRO001-30</strain>
        <tissue evidence="1">Meninges</tissue>
    </source>
</reference>
<dbReference type="AlphaFoldDB" id="A0AAD5MCP8"/>
<organism evidence="1 2">
    <name type="scientific">Parelaphostrongylus tenuis</name>
    <name type="common">Meningeal worm</name>
    <dbReference type="NCBI Taxonomy" id="148309"/>
    <lineage>
        <taxon>Eukaryota</taxon>
        <taxon>Metazoa</taxon>
        <taxon>Ecdysozoa</taxon>
        <taxon>Nematoda</taxon>
        <taxon>Chromadorea</taxon>
        <taxon>Rhabditida</taxon>
        <taxon>Rhabditina</taxon>
        <taxon>Rhabditomorpha</taxon>
        <taxon>Strongyloidea</taxon>
        <taxon>Metastrongylidae</taxon>
        <taxon>Parelaphostrongylus</taxon>
    </lineage>
</organism>
<keyword evidence="2" id="KW-1185">Reference proteome</keyword>
<evidence type="ECO:0000313" key="2">
    <source>
        <dbReference type="Proteomes" id="UP001196413"/>
    </source>
</evidence>
<dbReference type="Proteomes" id="UP001196413">
    <property type="component" value="Unassembled WGS sequence"/>
</dbReference>
<accession>A0AAD5MCP8</accession>
<gene>
    <name evidence="1" type="ORF">KIN20_010556</name>
</gene>
<sequence>MARYASGAQFLIARTWSILSVDEAATECSSREDLPGVKPNITAIHDGQDGIDNHSFSIDVGSTPSDSKCPKSIRRLEIYEVEKQRRRLKKYRERNRSVKRSSYIIDTVGG</sequence>
<name>A0AAD5MCP8_PARTN</name>
<evidence type="ECO:0000313" key="1">
    <source>
        <dbReference type="EMBL" id="KAJ1353808.1"/>
    </source>
</evidence>
<dbReference type="EMBL" id="JAHQIW010001846">
    <property type="protein sequence ID" value="KAJ1353808.1"/>
    <property type="molecule type" value="Genomic_DNA"/>
</dbReference>
<proteinExistence type="predicted"/>
<protein>
    <submittedName>
        <fullName evidence="1">Uncharacterized protein</fullName>
    </submittedName>
</protein>
<comment type="caution">
    <text evidence="1">The sequence shown here is derived from an EMBL/GenBank/DDBJ whole genome shotgun (WGS) entry which is preliminary data.</text>
</comment>